<feature type="compositionally biased region" description="Acidic residues" evidence="1">
    <location>
        <begin position="45"/>
        <end position="54"/>
    </location>
</feature>
<dbReference type="Proteomes" id="UP001341840">
    <property type="component" value="Unassembled WGS sequence"/>
</dbReference>
<evidence type="ECO:0000313" key="2">
    <source>
        <dbReference type="EMBL" id="MED6211069.1"/>
    </source>
</evidence>
<proteinExistence type="predicted"/>
<keyword evidence="3" id="KW-1185">Reference proteome</keyword>
<name>A0ABU6YLJ0_9FABA</name>
<protein>
    <submittedName>
        <fullName evidence="2">Uncharacterized protein</fullName>
    </submittedName>
</protein>
<gene>
    <name evidence="2" type="ORF">PIB30_070029</name>
</gene>
<evidence type="ECO:0000313" key="3">
    <source>
        <dbReference type="Proteomes" id="UP001341840"/>
    </source>
</evidence>
<organism evidence="2 3">
    <name type="scientific">Stylosanthes scabra</name>
    <dbReference type="NCBI Taxonomy" id="79078"/>
    <lineage>
        <taxon>Eukaryota</taxon>
        <taxon>Viridiplantae</taxon>
        <taxon>Streptophyta</taxon>
        <taxon>Embryophyta</taxon>
        <taxon>Tracheophyta</taxon>
        <taxon>Spermatophyta</taxon>
        <taxon>Magnoliopsida</taxon>
        <taxon>eudicotyledons</taxon>
        <taxon>Gunneridae</taxon>
        <taxon>Pentapetalae</taxon>
        <taxon>rosids</taxon>
        <taxon>fabids</taxon>
        <taxon>Fabales</taxon>
        <taxon>Fabaceae</taxon>
        <taxon>Papilionoideae</taxon>
        <taxon>50 kb inversion clade</taxon>
        <taxon>dalbergioids sensu lato</taxon>
        <taxon>Dalbergieae</taxon>
        <taxon>Pterocarpus clade</taxon>
        <taxon>Stylosanthes</taxon>
    </lineage>
</organism>
<sequence length="198" mass="21082">MGAVGSMLVRRVATGNVDAGGSTSSSRAGLGAIIAAPIQFANPEVGDDDSDEDFVANTDESNESSDGSEFVPESQAMQGFLLPAPNPIPELSSVGIHFQTLNLDDMAEEQREGFGRGGEDYDLDGGLEFRVGHRFSTVPMVTACSPTNESWILGGAEVWGTARLFGTVNVLRSRSVRRQTDLQLHPADNKGQSFRAHP</sequence>
<evidence type="ECO:0000256" key="1">
    <source>
        <dbReference type="SAM" id="MobiDB-lite"/>
    </source>
</evidence>
<feature type="region of interest" description="Disordered" evidence="1">
    <location>
        <begin position="42"/>
        <end position="72"/>
    </location>
</feature>
<comment type="caution">
    <text evidence="2">The sequence shown here is derived from an EMBL/GenBank/DDBJ whole genome shotgun (WGS) entry which is preliminary data.</text>
</comment>
<reference evidence="2 3" key="1">
    <citation type="journal article" date="2023" name="Plants (Basel)">
        <title>Bridging the Gap: Combining Genomics and Transcriptomics Approaches to Understand Stylosanthes scabra, an Orphan Legume from the Brazilian Caatinga.</title>
        <authorList>
            <person name="Ferreira-Neto J.R.C."/>
            <person name="da Silva M.D."/>
            <person name="Binneck E."/>
            <person name="de Melo N.F."/>
            <person name="da Silva R.H."/>
            <person name="de Melo A.L.T.M."/>
            <person name="Pandolfi V."/>
            <person name="Bustamante F.O."/>
            <person name="Brasileiro-Vidal A.C."/>
            <person name="Benko-Iseppon A.M."/>
        </authorList>
    </citation>
    <scope>NUCLEOTIDE SEQUENCE [LARGE SCALE GENOMIC DNA]</scope>
    <source>
        <tissue evidence="2">Leaves</tissue>
    </source>
</reference>
<dbReference type="EMBL" id="JASCZI010242435">
    <property type="protein sequence ID" value="MED6211069.1"/>
    <property type="molecule type" value="Genomic_DNA"/>
</dbReference>
<accession>A0ABU6YLJ0</accession>